<dbReference type="Proteomes" id="UP000050795">
    <property type="component" value="Unassembled WGS sequence"/>
</dbReference>
<organism evidence="5 6">
    <name type="scientific">Trichobilharzia regenti</name>
    <name type="common">Nasal bird schistosome</name>
    <dbReference type="NCBI Taxonomy" id="157069"/>
    <lineage>
        <taxon>Eukaryota</taxon>
        <taxon>Metazoa</taxon>
        <taxon>Spiralia</taxon>
        <taxon>Lophotrochozoa</taxon>
        <taxon>Platyhelminthes</taxon>
        <taxon>Trematoda</taxon>
        <taxon>Digenea</taxon>
        <taxon>Strigeidida</taxon>
        <taxon>Schistosomatoidea</taxon>
        <taxon>Schistosomatidae</taxon>
        <taxon>Trichobilharzia</taxon>
    </lineage>
</organism>
<dbReference type="PANTHER" id="PTHR13471">
    <property type="entry name" value="TETRATRICOPEPTIDE-LIKE HELICAL"/>
    <property type="match status" value="1"/>
</dbReference>
<proteinExistence type="inferred from homology"/>
<accession>A0AA85IZI6</accession>
<evidence type="ECO:0000313" key="6">
    <source>
        <dbReference type="WBParaSite" id="TREG1_122460.1"/>
    </source>
</evidence>
<evidence type="ECO:0000256" key="4">
    <source>
        <dbReference type="SAM" id="MobiDB-lite"/>
    </source>
</evidence>
<dbReference type="WBParaSite" id="TREG1_122460.1">
    <property type="protein sequence ID" value="TREG1_122460.1"/>
    <property type="gene ID" value="TREG1_122460"/>
</dbReference>
<feature type="region of interest" description="Disordered" evidence="4">
    <location>
        <begin position="181"/>
        <end position="211"/>
    </location>
</feature>
<dbReference type="AlphaFoldDB" id="A0AA85IZI6"/>
<dbReference type="PANTHER" id="PTHR13471:SF0">
    <property type="entry name" value="NUCLEAR EXOSOME REGULATOR NRDE2"/>
    <property type="match status" value="1"/>
</dbReference>
<dbReference type="Pfam" id="PF08424">
    <property type="entry name" value="NRDE-2"/>
    <property type="match status" value="1"/>
</dbReference>
<dbReference type="GO" id="GO:0071013">
    <property type="term" value="C:catalytic step 2 spliceosome"/>
    <property type="evidence" value="ECO:0007669"/>
    <property type="project" value="TreeGrafter"/>
</dbReference>
<feature type="compositionally biased region" description="Low complexity" evidence="4">
    <location>
        <begin position="183"/>
        <end position="203"/>
    </location>
</feature>
<keyword evidence="5" id="KW-1185">Reference proteome</keyword>
<evidence type="ECO:0000256" key="2">
    <source>
        <dbReference type="ARBA" id="ARBA00009265"/>
    </source>
</evidence>
<feature type="region of interest" description="Disordered" evidence="4">
    <location>
        <begin position="430"/>
        <end position="458"/>
    </location>
</feature>
<comment type="subcellular location">
    <subcellularLocation>
        <location evidence="1">Nucleus</location>
    </subcellularLocation>
</comment>
<dbReference type="GO" id="GO:1902369">
    <property type="term" value="P:negative regulation of RNA catabolic process"/>
    <property type="evidence" value="ECO:0007669"/>
    <property type="project" value="TreeGrafter"/>
</dbReference>
<dbReference type="InterPro" id="IPR013633">
    <property type="entry name" value="NRDE-2"/>
</dbReference>
<keyword evidence="3" id="KW-0539">Nucleus</keyword>
<evidence type="ECO:0000313" key="5">
    <source>
        <dbReference type="Proteomes" id="UP000050795"/>
    </source>
</evidence>
<sequence>MRLNELVAELEAHGALESTSNKDILPADQINRDWAQCVFTYPQLVPMWRGYVAHLMGRHSSLITVNQGIGNGIFSRIDSIYKRGLSTLSGIISGRILSHRPQPDTVERTIDFLADYCHWLAQAGHAERALAVWQAVIEFNCYRPTELEQIPFDQRMLEMELFWSSGVARFGQPGSQHWNGWYKSRSSNKQQNKSTGKESSSSSKSHKKSHSVSTIISEITSDMSIEQLQTKWTNVAEKLNAIASTCEDALINCSGEGIPDESYENTGPDVVPSILSSEVAADQWVRRGHIPSLAGHGYVGKSRAILYRRGKAWVGLERAREAVGWLPSDVLNIQEQKDIEDEDPERLVLFDDVKPCLIDLWKFEERPNVETPECKARRAFLQQRLFLLCLEFLGAYDREVAKVYHFPIDIRLVHDIACVGSVQRQGLTPFPSQSWMSSNSETSSPQNDNEQLNTSSQMANEHQDVWAQAHRCFIDAALLQMNELPSWWPVKVKESWRTTLSKLRFTIASERLSNSIQTQSVGVKTAISIWRNCGRAIISEGKNQQDLNLWRAYAKGFWQISQDLLITATLQDVKIPIEESRRILDSALTMYPIPEDFGPSLKEDMHKLTDFYQNTYTPRLKLLQDYVDLEMDVCPGSGSCLKGFNEETRVLHLLTYAAIGGAYTAYTESSSEIMPTVMVKTNYRFGKRIEAIWTTLVGLSEVDTNQNSDYQQFLSALISSVPIICYLNLMFDLLTADQKALDSSLASLLPILGRIDRLCSKYLSTAFDEPSSSGSKSGSRWSDVSTSIDNDLIPMSLQNRLCTRKFIELLTGGLSAFCALRQRNRRPLLSQLFELIARHNKYNSPNDILLDLMFPSQLSYLLPSRISLDQRKLPLSLVNASSCHGLLPPLFLASLIHQLNYLRQSVAKLAAQSIIQQTINNSSRTNTRQKESITKLSSYGMIINEEVSSLIGHQLELCSSCLPSILDLFTLSLELERWTSLIAGVSCEYGQAERTSVTDQRVRNAFEKVVHSSPFITPLLSAEGNLIHVALSASTPSFWSAHLRLVIWRAYMAFGWMAGPSTTSTTVIANNLDPRQRRQAVKAVFYRAIEDVPWAKVLYTDLVRYCPEDVEEVVDLLSERELRLRTPLEEVDLLLTAKPHE</sequence>
<evidence type="ECO:0000256" key="1">
    <source>
        <dbReference type="ARBA" id="ARBA00004123"/>
    </source>
</evidence>
<name>A0AA85IZI6_TRIRE</name>
<evidence type="ECO:0000256" key="3">
    <source>
        <dbReference type="ARBA" id="ARBA00023242"/>
    </source>
</evidence>
<comment type="similarity">
    <text evidence="2">Belongs to the NRDE2 family.</text>
</comment>
<reference evidence="6" key="2">
    <citation type="submission" date="2023-11" db="UniProtKB">
        <authorList>
            <consortium name="WormBaseParasite"/>
        </authorList>
    </citation>
    <scope>IDENTIFICATION</scope>
</reference>
<dbReference type="GO" id="GO:0031048">
    <property type="term" value="P:regulatory ncRNA-mediated heterochromatin formation"/>
    <property type="evidence" value="ECO:0007669"/>
    <property type="project" value="TreeGrafter"/>
</dbReference>
<reference evidence="5" key="1">
    <citation type="submission" date="2022-06" db="EMBL/GenBank/DDBJ databases">
        <authorList>
            <person name="Berger JAMES D."/>
            <person name="Berger JAMES D."/>
        </authorList>
    </citation>
    <scope>NUCLEOTIDE SEQUENCE [LARGE SCALE GENOMIC DNA]</scope>
</reference>
<protein>
    <submittedName>
        <fullName evidence="6">Uncharacterized protein</fullName>
    </submittedName>
</protein>